<evidence type="ECO:0000259" key="2">
    <source>
        <dbReference type="PROSITE" id="PS50024"/>
    </source>
</evidence>
<dbReference type="InterPro" id="IPR036364">
    <property type="entry name" value="SEA_dom_sf"/>
</dbReference>
<keyword evidence="1" id="KW-1133">Transmembrane helix</keyword>
<evidence type="ECO:0000256" key="1">
    <source>
        <dbReference type="SAM" id="Phobius"/>
    </source>
</evidence>
<feature type="transmembrane region" description="Helical" evidence="1">
    <location>
        <begin position="44"/>
        <end position="69"/>
    </location>
</feature>
<dbReference type="SUPFAM" id="SSF82671">
    <property type="entry name" value="SEA domain"/>
    <property type="match status" value="1"/>
</dbReference>
<protein>
    <recommendedName>
        <fullName evidence="2">SEA domain-containing protein</fullName>
    </recommendedName>
</protein>
<reference evidence="3" key="1">
    <citation type="submission" date="2020-11" db="EMBL/GenBank/DDBJ databases">
        <authorList>
            <person name="Tran Van P."/>
        </authorList>
    </citation>
    <scope>NUCLEOTIDE SEQUENCE</scope>
</reference>
<gene>
    <name evidence="3" type="ORF">DSTB1V02_LOCUS15014</name>
</gene>
<dbReference type="EMBL" id="LR920766">
    <property type="protein sequence ID" value="CAD7255269.1"/>
    <property type="molecule type" value="Genomic_DNA"/>
</dbReference>
<dbReference type="OrthoDB" id="6411962at2759"/>
<keyword evidence="1" id="KW-0812">Transmembrane</keyword>
<dbReference type="Gene3D" id="3.30.70.960">
    <property type="entry name" value="SEA domain"/>
    <property type="match status" value="1"/>
</dbReference>
<evidence type="ECO:0000313" key="3">
    <source>
        <dbReference type="EMBL" id="CAD7255269.1"/>
    </source>
</evidence>
<keyword evidence="1" id="KW-0472">Membrane</keyword>
<dbReference type="InterPro" id="IPR000082">
    <property type="entry name" value="SEA_dom"/>
</dbReference>
<dbReference type="AlphaFoldDB" id="A0A7R9AJN9"/>
<evidence type="ECO:0000313" key="4">
    <source>
        <dbReference type="Proteomes" id="UP000677054"/>
    </source>
</evidence>
<feature type="domain" description="SEA" evidence="2">
    <location>
        <begin position="79"/>
        <end position="159"/>
    </location>
</feature>
<name>A0A7R9AJN9_9CRUS</name>
<keyword evidence="4" id="KW-1185">Reference proteome</keyword>
<dbReference type="EMBL" id="CAJPEV010021248">
    <property type="protein sequence ID" value="CAG0908097.1"/>
    <property type="molecule type" value="Genomic_DNA"/>
</dbReference>
<dbReference type="PROSITE" id="PS50024">
    <property type="entry name" value="SEA"/>
    <property type="match status" value="1"/>
</dbReference>
<dbReference type="Pfam" id="PF01390">
    <property type="entry name" value="SEA"/>
    <property type="match status" value="1"/>
</dbReference>
<dbReference type="Proteomes" id="UP000677054">
    <property type="component" value="Unassembled WGS sequence"/>
</dbReference>
<sequence>MEGGAMDYIYTHLPQSATTSATLFPDDITNSSYKRLFNRSLCRVILGCSILLVIAAVLGIVAVAIYLGMITKDPEGEKYSAEFAGRFLVRSGDSFHESLLDEKSSHFKKMAERYRIMLSDAFEASQLSPGFHHATVDAFRNGSLQVFFRIHLDRRKLSQ</sequence>
<organism evidence="3">
    <name type="scientific">Darwinula stevensoni</name>
    <dbReference type="NCBI Taxonomy" id="69355"/>
    <lineage>
        <taxon>Eukaryota</taxon>
        <taxon>Metazoa</taxon>
        <taxon>Ecdysozoa</taxon>
        <taxon>Arthropoda</taxon>
        <taxon>Crustacea</taxon>
        <taxon>Oligostraca</taxon>
        <taxon>Ostracoda</taxon>
        <taxon>Podocopa</taxon>
        <taxon>Podocopida</taxon>
        <taxon>Darwinulocopina</taxon>
        <taxon>Darwinuloidea</taxon>
        <taxon>Darwinulidae</taxon>
        <taxon>Darwinula</taxon>
    </lineage>
</organism>
<accession>A0A7R9AJN9</accession>
<proteinExistence type="predicted"/>